<keyword evidence="3" id="KW-0804">Transcription</keyword>
<evidence type="ECO:0000259" key="4">
    <source>
        <dbReference type="PROSITE" id="PS51118"/>
    </source>
</evidence>
<accession>A0ABU8SH11</accession>
<name>A0ABU8SH11_9LACO</name>
<dbReference type="Proteomes" id="UP001377804">
    <property type="component" value="Unassembled WGS sequence"/>
</dbReference>
<evidence type="ECO:0000256" key="3">
    <source>
        <dbReference type="ARBA" id="ARBA00023163"/>
    </source>
</evidence>
<sequence length="112" mass="13103">MCTKTLQTTENEILCHCFIESFEFLGKKWNGLIICALCKNEAMRFKDLANIVQKCSDRVLTERLKELESLKIVNRSVDEQTGVIRYSLTQKGDELKPVMDQIHAWGKRWHEE</sequence>
<dbReference type="PANTHER" id="PTHR33204:SF37">
    <property type="entry name" value="HTH-TYPE TRANSCRIPTIONAL REGULATOR YODB"/>
    <property type="match status" value="1"/>
</dbReference>
<comment type="caution">
    <text evidence="5">The sequence shown here is derived from an EMBL/GenBank/DDBJ whole genome shotgun (WGS) entry which is preliminary data.</text>
</comment>
<keyword evidence="6" id="KW-1185">Reference proteome</keyword>
<dbReference type="InterPro" id="IPR002577">
    <property type="entry name" value="HTH_HxlR"/>
</dbReference>
<keyword evidence="2" id="KW-0238">DNA-binding</keyword>
<evidence type="ECO:0000256" key="1">
    <source>
        <dbReference type="ARBA" id="ARBA00023015"/>
    </source>
</evidence>
<dbReference type="InterPro" id="IPR036388">
    <property type="entry name" value="WH-like_DNA-bd_sf"/>
</dbReference>
<gene>
    <name evidence="5" type="ORF">R4Y45_05180</name>
</gene>
<dbReference type="Gene3D" id="1.10.10.10">
    <property type="entry name" value="Winged helix-like DNA-binding domain superfamily/Winged helix DNA-binding domain"/>
    <property type="match status" value="1"/>
</dbReference>
<evidence type="ECO:0000256" key="2">
    <source>
        <dbReference type="ARBA" id="ARBA00023125"/>
    </source>
</evidence>
<dbReference type="SUPFAM" id="SSF46785">
    <property type="entry name" value="Winged helix' DNA-binding domain"/>
    <property type="match status" value="1"/>
</dbReference>
<dbReference type="PANTHER" id="PTHR33204">
    <property type="entry name" value="TRANSCRIPTIONAL REGULATOR, MARR FAMILY"/>
    <property type="match status" value="1"/>
</dbReference>
<dbReference type="EMBL" id="JAWMWG010000001">
    <property type="protein sequence ID" value="MEJ6348619.1"/>
    <property type="molecule type" value="Genomic_DNA"/>
</dbReference>
<organism evidence="5 6">
    <name type="scientific">Holzapfeliella saturejae</name>
    <dbReference type="NCBI Taxonomy" id="3082953"/>
    <lineage>
        <taxon>Bacteria</taxon>
        <taxon>Bacillati</taxon>
        <taxon>Bacillota</taxon>
        <taxon>Bacilli</taxon>
        <taxon>Lactobacillales</taxon>
        <taxon>Lactobacillaceae</taxon>
        <taxon>Holzapfeliella</taxon>
    </lineage>
</organism>
<dbReference type="InterPro" id="IPR036390">
    <property type="entry name" value="WH_DNA-bd_sf"/>
</dbReference>
<evidence type="ECO:0000313" key="6">
    <source>
        <dbReference type="Proteomes" id="UP001377804"/>
    </source>
</evidence>
<protein>
    <submittedName>
        <fullName evidence="5">Helix-turn-helix domain-containing protein</fullName>
    </submittedName>
</protein>
<keyword evidence="1" id="KW-0805">Transcription regulation</keyword>
<reference evidence="5 6" key="1">
    <citation type="submission" date="2023-10" db="EMBL/GenBank/DDBJ databases">
        <title>Holzapfeliella saturejae sp. nov. isolated from Satureja montana flowers.</title>
        <authorList>
            <person name="Alcantara C."/>
            <person name="Zuniga M."/>
            <person name="Landete J.M."/>
            <person name="Monedero V."/>
        </authorList>
    </citation>
    <scope>NUCLEOTIDE SEQUENCE [LARGE SCALE GENOMIC DNA]</scope>
    <source>
        <strain evidence="5 6">He02</strain>
    </source>
</reference>
<dbReference type="RefSeq" id="WP_339969968.1">
    <property type="nucleotide sequence ID" value="NZ_JAWMWG010000001.1"/>
</dbReference>
<dbReference type="Pfam" id="PF01638">
    <property type="entry name" value="HxlR"/>
    <property type="match status" value="1"/>
</dbReference>
<evidence type="ECO:0000313" key="5">
    <source>
        <dbReference type="EMBL" id="MEJ6348619.1"/>
    </source>
</evidence>
<dbReference type="PROSITE" id="PS51118">
    <property type="entry name" value="HTH_HXLR"/>
    <property type="match status" value="1"/>
</dbReference>
<proteinExistence type="predicted"/>
<feature type="domain" description="HTH hxlR-type" evidence="4">
    <location>
        <begin position="15"/>
        <end position="112"/>
    </location>
</feature>